<keyword evidence="1" id="KW-0812">Transmembrane</keyword>
<evidence type="ECO:0000313" key="4">
    <source>
        <dbReference type="Proteomes" id="UP000298652"/>
    </source>
</evidence>
<dbReference type="Proteomes" id="UP000298652">
    <property type="component" value="Chromosome 5"/>
</dbReference>
<dbReference type="AlphaFoldDB" id="A0A4U6UT97"/>
<dbReference type="Gramene" id="TKW18962">
    <property type="protein sequence ID" value="TKW18962"/>
    <property type="gene ID" value="SEVIR_5G467166v2"/>
</dbReference>
<evidence type="ECO:0000313" key="3">
    <source>
        <dbReference type="EMBL" id="TKW18962.1"/>
    </source>
</evidence>
<name>A0A4U6UT97_SETVI</name>
<evidence type="ECO:0000256" key="2">
    <source>
        <dbReference type="SAM" id="SignalP"/>
    </source>
</evidence>
<keyword evidence="2" id="KW-0732">Signal</keyword>
<accession>A0A4U6UT97</accession>
<protein>
    <recommendedName>
        <fullName evidence="5">Protein-serine/threonine phosphatase</fullName>
    </recommendedName>
</protein>
<organism evidence="3 4">
    <name type="scientific">Setaria viridis</name>
    <name type="common">Green bristlegrass</name>
    <name type="synonym">Setaria italica subsp. viridis</name>
    <dbReference type="NCBI Taxonomy" id="4556"/>
    <lineage>
        <taxon>Eukaryota</taxon>
        <taxon>Viridiplantae</taxon>
        <taxon>Streptophyta</taxon>
        <taxon>Embryophyta</taxon>
        <taxon>Tracheophyta</taxon>
        <taxon>Spermatophyta</taxon>
        <taxon>Magnoliopsida</taxon>
        <taxon>Liliopsida</taxon>
        <taxon>Poales</taxon>
        <taxon>Poaceae</taxon>
        <taxon>PACMAD clade</taxon>
        <taxon>Panicoideae</taxon>
        <taxon>Panicodae</taxon>
        <taxon>Paniceae</taxon>
        <taxon>Cenchrinae</taxon>
        <taxon>Setaria</taxon>
    </lineage>
</organism>
<evidence type="ECO:0008006" key="5">
    <source>
        <dbReference type="Google" id="ProtNLM"/>
    </source>
</evidence>
<reference evidence="3" key="1">
    <citation type="submission" date="2019-03" db="EMBL/GenBank/DDBJ databases">
        <title>WGS assembly of Setaria viridis.</title>
        <authorList>
            <person name="Huang P."/>
            <person name="Jenkins J."/>
            <person name="Grimwood J."/>
            <person name="Barry K."/>
            <person name="Healey A."/>
            <person name="Mamidi S."/>
            <person name="Sreedasyam A."/>
            <person name="Shu S."/>
            <person name="Feldman M."/>
            <person name="Wu J."/>
            <person name="Yu Y."/>
            <person name="Chen C."/>
            <person name="Johnson J."/>
            <person name="Rokhsar D."/>
            <person name="Baxter I."/>
            <person name="Schmutz J."/>
            <person name="Brutnell T."/>
            <person name="Kellogg E."/>
        </authorList>
    </citation>
    <scope>NUCLEOTIDE SEQUENCE [LARGE SCALE GENOMIC DNA]</scope>
</reference>
<feature type="transmembrane region" description="Helical" evidence="1">
    <location>
        <begin position="210"/>
        <end position="230"/>
    </location>
</feature>
<keyword evidence="1" id="KW-1133">Transmembrane helix</keyword>
<dbReference type="EMBL" id="CM016556">
    <property type="protein sequence ID" value="TKW18962.1"/>
    <property type="molecule type" value="Genomic_DNA"/>
</dbReference>
<sequence>MSNHRTCISDLLISWPVLVSWHLLYRFDPKLDICFSVGKMPECQRGGVDPTRSWKRNEIADDLTGSSTENKTICKREETTGLSISGNLYRDSNQGVWSDLSEEVAKELSKSVVSLALMDGDTVLFACSGIAVDCGEHATRFLTSASLVKALDVERKDHDNLKVQVRHFENVTTRFLGDYDLDQNIATVNVRNFTDMNGVENLHCPRSLRFAMVGHFLLLMGGLPGMNMFLSTKRTFFFLANT</sequence>
<keyword evidence="4" id="KW-1185">Reference proteome</keyword>
<gene>
    <name evidence="3" type="ORF">SEVIR_5G467166v2</name>
</gene>
<evidence type="ECO:0000256" key="1">
    <source>
        <dbReference type="SAM" id="Phobius"/>
    </source>
</evidence>
<proteinExistence type="predicted"/>
<dbReference type="PANTHER" id="PTHR18868">
    <property type="entry name" value="OS07G0665300 PROTEIN-RELATED"/>
    <property type="match status" value="1"/>
</dbReference>
<feature type="signal peptide" evidence="2">
    <location>
        <begin position="1"/>
        <end position="21"/>
    </location>
</feature>
<feature type="chain" id="PRO_5020262086" description="Protein-serine/threonine phosphatase" evidence="2">
    <location>
        <begin position="22"/>
        <end position="242"/>
    </location>
</feature>
<keyword evidence="1" id="KW-0472">Membrane</keyword>